<comment type="caution">
    <text evidence="2">The sequence shown here is derived from an EMBL/GenBank/DDBJ whole genome shotgun (WGS) entry which is preliminary data.</text>
</comment>
<proteinExistence type="predicted"/>
<feature type="region of interest" description="Disordered" evidence="1">
    <location>
        <begin position="1"/>
        <end position="93"/>
    </location>
</feature>
<feature type="compositionally biased region" description="Basic and acidic residues" evidence="1">
    <location>
        <begin position="1"/>
        <end position="10"/>
    </location>
</feature>
<sequence>MKGIKVDRPQHQHGHPQQEAHPQPSPRPLQCRPHRPQEDQGTQNSILSKKGRRGQAHPPLGGESSNGREPQEERGGQILPLKESVWPGNAAEA</sequence>
<reference evidence="2" key="2">
    <citation type="journal article" date="2024" name="Plant">
        <title>Genomic evolution and insights into agronomic trait innovations of Sesamum species.</title>
        <authorList>
            <person name="Miao H."/>
            <person name="Wang L."/>
            <person name="Qu L."/>
            <person name="Liu H."/>
            <person name="Sun Y."/>
            <person name="Le M."/>
            <person name="Wang Q."/>
            <person name="Wei S."/>
            <person name="Zheng Y."/>
            <person name="Lin W."/>
            <person name="Duan Y."/>
            <person name="Cao H."/>
            <person name="Xiong S."/>
            <person name="Wang X."/>
            <person name="Wei L."/>
            <person name="Li C."/>
            <person name="Ma Q."/>
            <person name="Ju M."/>
            <person name="Zhao R."/>
            <person name="Li G."/>
            <person name="Mu C."/>
            <person name="Tian Q."/>
            <person name="Mei H."/>
            <person name="Zhang T."/>
            <person name="Gao T."/>
            <person name="Zhang H."/>
        </authorList>
    </citation>
    <scope>NUCLEOTIDE SEQUENCE</scope>
    <source>
        <strain evidence="2">G02</strain>
    </source>
</reference>
<evidence type="ECO:0000313" key="2">
    <source>
        <dbReference type="EMBL" id="KAL0409805.1"/>
    </source>
</evidence>
<protein>
    <submittedName>
        <fullName evidence="2">Uncharacterized protein</fullName>
    </submittedName>
</protein>
<accession>A0AAW2TXX5</accession>
<evidence type="ECO:0000256" key="1">
    <source>
        <dbReference type="SAM" id="MobiDB-lite"/>
    </source>
</evidence>
<dbReference type="AlphaFoldDB" id="A0AAW2TXX5"/>
<name>A0AAW2TXX5_SESRA</name>
<reference evidence="2" key="1">
    <citation type="submission" date="2020-06" db="EMBL/GenBank/DDBJ databases">
        <authorList>
            <person name="Li T."/>
            <person name="Hu X."/>
            <person name="Zhang T."/>
            <person name="Song X."/>
            <person name="Zhang H."/>
            <person name="Dai N."/>
            <person name="Sheng W."/>
            <person name="Hou X."/>
            <person name="Wei L."/>
        </authorList>
    </citation>
    <scope>NUCLEOTIDE SEQUENCE</scope>
    <source>
        <strain evidence="2">G02</strain>
        <tissue evidence="2">Leaf</tissue>
    </source>
</reference>
<dbReference type="EMBL" id="JACGWJ010000007">
    <property type="protein sequence ID" value="KAL0409805.1"/>
    <property type="molecule type" value="Genomic_DNA"/>
</dbReference>
<gene>
    <name evidence="2" type="ORF">Sradi_1914900</name>
</gene>
<organism evidence="2">
    <name type="scientific">Sesamum radiatum</name>
    <name type="common">Black benniseed</name>
    <dbReference type="NCBI Taxonomy" id="300843"/>
    <lineage>
        <taxon>Eukaryota</taxon>
        <taxon>Viridiplantae</taxon>
        <taxon>Streptophyta</taxon>
        <taxon>Embryophyta</taxon>
        <taxon>Tracheophyta</taxon>
        <taxon>Spermatophyta</taxon>
        <taxon>Magnoliopsida</taxon>
        <taxon>eudicotyledons</taxon>
        <taxon>Gunneridae</taxon>
        <taxon>Pentapetalae</taxon>
        <taxon>asterids</taxon>
        <taxon>lamiids</taxon>
        <taxon>Lamiales</taxon>
        <taxon>Pedaliaceae</taxon>
        <taxon>Sesamum</taxon>
    </lineage>
</organism>